<organism evidence="2 3">
    <name type="scientific">Vespula vulgaris</name>
    <name type="common">Yellow jacket</name>
    <name type="synonym">Wasp</name>
    <dbReference type="NCBI Taxonomy" id="7454"/>
    <lineage>
        <taxon>Eukaryota</taxon>
        <taxon>Metazoa</taxon>
        <taxon>Ecdysozoa</taxon>
        <taxon>Arthropoda</taxon>
        <taxon>Hexapoda</taxon>
        <taxon>Insecta</taxon>
        <taxon>Pterygota</taxon>
        <taxon>Neoptera</taxon>
        <taxon>Endopterygota</taxon>
        <taxon>Hymenoptera</taxon>
        <taxon>Apocrita</taxon>
        <taxon>Aculeata</taxon>
        <taxon>Vespoidea</taxon>
        <taxon>Vespidae</taxon>
        <taxon>Vespinae</taxon>
        <taxon>Vespula</taxon>
    </lineage>
</organism>
<feature type="compositionally biased region" description="Basic and acidic residues" evidence="1">
    <location>
        <begin position="40"/>
        <end position="51"/>
    </location>
</feature>
<protein>
    <submittedName>
        <fullName evidence="2">Uncharacterized protein</fullName>
    </submittedName>
</protein>
<accession>A0A834JMT4</accession>
<dbReference type="Proteomes" id="UP000614350">
    <property type="component" value="Unassembled WGS sequence"/>
</dbReference>
<proteinExistence type="predicted"/>
<name>A0A834JMT4_VESVU</name>
<evidence type="ECO:0000313" key="3">
    <source>
        <dbReference type="Proteomes" id="UP000614350"/>
    </source>
</evidence>
<feature type="compositionally biased region" description="Acidic residues" evidence="1">
    <location>
        <begin position="26"/>
        <end position="39"/>
    </location>
</feature>
<sequence>MKVEILINRISCDNFCENLDGIAFKEEEEEEEEEEAEEENKEKEREGDRETLGTISPENVYDRTAHCKTSVS</sequence>
<gene>
    <name evidence="2" type="ORF">HZH66_009345</name>
</gene>
<comment type="caution">
    <text evidence="2">The sequence shown here is derived from an EMBL/GenBank/DDBJ whole genome shotgun (WGS) entry which is preliminary data.</text>
</comment>
<reference evidence="2" key="1">
    <citation type="journal article" date="2020" name="G3 (Bethesda)">
        <title>High-Quality Assemblies for Three Invasive Social Wasps from the &lt;i&gt;Vespula&lt;/i&gt; Genus.</title>
        <authorList>
            <person name="Harrop T.W.R."/>
            <person name="Guhlin J."/>
            <person name="McLaughlin G.M."/>
            <person name="Permina E."/>
            <person name="Stockwell P."/>
            <person name="Gilligan J."/>
            <person name="Le Lec M.F."/>
            <person name="Gruber M.A.M."/>
            <person name="Quinn O."/>
            <person name="Lovegrove M."/>
            <person name="Duncan E.J."/>
            <person name="Remnant E.J."/>
            <person name="Van Eeckhoven J."/>
            <person name="Graham B."/>
            <person name="Knapp R.A."/>
            <person name="Langford K.W."/>
            <person name="Kronenberg Z."/>
            <person name="Press M.O."/>
            <person name="Eacker S.M."/>
            <person name="Wilson-Rankin E.E."/>
            <person name="Purcell J."/>
            <person name="Lester P.J."/>
            <person name="Dearden P.K."/>
        </authorList>
    </citation>
    <scope>NUCLEOTIDE SEQUENCE</scope>
    <source>
        <strain evidence="2">Marl-1</strain>
    </source>
</reference>
<feature type="region of interest" description="Disordered" evidence="1">
    <location>
        <begin position="25"/>
        <end position="72"/>
    </location>
</feature>
<evidence type="ECO:0000313" key="2">
    <source>
        <dbReference type="EMBL" id="KAF7390865.1"/>
    </source>
</evidence>
<evidence type="ECO:0000256" key="1">
    <source>
        <dbReference type="SAM" id="MobiDB-lite"/>
    </source>
</evidence>
<keyword evidence="3" id="KW-1185">Reference proteome</keyword>
<dbReference type="EMBL" id="JACSEA010000010">
    <property type="protein sequence ID" value="KAF7390865.1"/>
    <property type="molecule type" value="Genomic_DNA"/>
</dbReference>
<dbReference type="AlphaFoldDB" id="A0A834JMT4"/>